<accession>A0AAW9JLJ4</accession>
<dbReference type="EMBL" id="JAXOTW010000016">
    <property type="protein sequence ID" value="MDZ5479163.1"/>
    <property type="molecule type" value="Genomic_DNA"/>
</dbReference>
<evidence type="ECO:0000313" key="2">
    <source>
        <dbReference type="Proteomes" id="UP001292252"/>
    </source>
</evidence>
<name>A0AAW9JLJ4_BACTU</name>
<dbReference type="AlphaFoldDB" id="A0AAW9JLJ4"/>
<gene>
    <name evidence="1" type="ORF">U2F49_23300</name>
</gene>
<dbReference type="RefSeq" id="WP_228491519.1">
    <property type="nucleotide sequence ID" value="NZ_JAXOTW010000016.1"/>
</dbReference>
<sequence>MSRKVYAVYKGELLIGIGTLKESAQHFWVLPKTVHYYKSPAYKKRVATIKNARNYLTVIALEED</sequence>
<evidence type="ECO:0000313" key="1">
    <source>
        <dbReference type="EMBL" id="MDZ5479163.1"/>
    </source>
</evidence>
<comment type="caution">
    <text evidence="1">The sequence shown here is derived from an EMBL/GenBank/DDBJ whole genome shotgun (WGS) entry which is preliminary data.</text>
</comment>
<dbReference type="Proteomes" id="UP001292252">
    <property type="component" value="Unassembled WGS sequence"/>
</dbReference>
<proteinExistence type="predicted"/>
<protein>
    <submittedName>
        <fullName evidence="1">Uncharacterized protein</fullName>
    </submittedName>
</protein>
<organism evidence="1 2">
    <name type="scientific">Bacillus thuringiensis</name>
    <dbReference type="NCBI Taxonomy" id="1428"/>
    <lineage>
        <taxon>Bacteria</taxon>
        <taxon>Bacillati</taxon>
        <taxon>Bacillota</taxon>
        <taxon>Bacilli</taxon>
        <taxon>Bacillales</taxon>
        <taxon>Bacillaceae</taxon>
        <taxon>Bacillus</taxon>
        <taxon>Bacillus cereus group</taxon>
    </lineage>
</organism>
<reference evidence="1" key="1">
    <citation type="submission" date="2023-12" db="EMBL/GenBank/DDBJ databases">
        <title>Genome sequence of Bacillus thuringiensis strain SS10.</title>
        <authorList>
            <person name="Rouis S."/>
        </authorList>
    </citation>
    <scope>NUCLEOTIDE SEQUENCE</scope>
    <source>
        <strain evidence="1">SS10</strain>
    </source>
</reference>